<dbReference type="Gene3D" id="3.40.50.1820">
    <property type="entry name" value="alpha/beta hydrolase"/>
    <property type="match status" value="1"/>
</dbReference>
<evidence type="ECO:0000313" key="4">
    <source>
        <dbReference type="Proteomes" id="UP001500227"/>
    </source>
</evidence>
<evidence type="ECO:0000259" key="2">
    <source>
        <dbReference type="Pfam" id="PF00561"/>
    </source>
</evidence>
<comment type="caution">
    <text evidence="3">The sequence shown here is derived from an EMBL/GenBank/DDBJ whole genome shotgun (WGS) entry which is preliminary data.</text>
</comment>
<sequence length="367" mass="41088">MRVIVTAKIDLSDCPTPFWLPGGHLQTIYGAHLARHHRIAFVRERINTPDGDFLDLDWTGPGLFADRLANGSTAPHDAQLNKTAARRWAQDDDWATLPQSPHTQALVLFHGLEGSSRSHYAQSIAQYFRARGWVVVVAHFRSCSGFPNRMARAYYSGDSEEIGFILQSVRNRLPHALWHAVGVSLGGNALLKYLGEQQTQCAWLHAAAGISVPLDLVSCGNALSERFIGKWVYSPYFLKSMKAKIYEKSRRFPGMIDILRLGQARTIRDFDDIYTAPMHGYQHALDYWTQASSKPLLRSIAIPTLLLNAKNDPFVPEESLPQPQEASAQVLLHQPEQGGHVGFTTGAFPGHIHWLPTRLARFFETNT</sequence>
<dbReference type="Proteomes" id="UP001500227">
    <property type="component" value="Unassembled WGS sequence"/>
</dbReference>
<dbReference type="InterPro" id="IPR029058">
    <property type="entry name" value="AB_hydrolase_fold"/>
</dbReference>
<accession>A0ABP9M276</accession>
<organism evidence="3 4">
    <name type="scientific">Paenalcaligenes hermetiae</name>
    <dbReference type="NCBI Taxonomy" id="1157987"/>
    <lineage>
        <taxon>Bacteria</taxon>
        <taxon>Pseudomonadati</taxon>
        <taxon>Pseudomonadota</taxon>
        <taxon>Betaproteobacteria</taxon>
        <taxon>Burkholderiales</taxon>
        <taxon>Alcaligenaceae</taxon>
        <taxon>Paenalcaligenes</taxon>
    </lineage>
</organism>
<dbReference type="PANTHER" id="PTHR10794:SF94">
    <property type="entry name" value="ESTERASE YHET-RELATED"/>
    <property type="match status" value="1"/>
</dbReference>
<dbReference type="InterPro" id="IPR012020">
    <property type="entry name" value="ABHD4"/>
</dbReference>
<dbReference type="GO" id="GO:0016787">
    <property type="term" value="F:hydrolase activity"/>
    <property type="evidence" value="ECO:0007669"/>
    <property type="project" value="UniProtKB-KW"/>
</dbReference>
<feature type="domain" description="AB hydrolase-1" evidence="2">
    <location>
        <begin position="105"/>
        <end position="346"/>
    </location>
</feature>
<keyword evidence="3" id="KW-0378">Hydrolase</keyword>
<dbReference type="InterPro" id="IPR050960">
    <property type="entry name" value="AB_hydrolase_4_sf"/>
</dbReference>
<dbReference type="PANTHER" id="PTHR10794">
    <property type="entry name" value="ABHYDROLASE DOMAIN-CONTAINING PROTEIN"/>
    <property type="match status" value="1"/>
</dbReference>
<protein>
    <submittedName>
        <fullName evidence="3">Alpha/beta fold hydrolase</fullName>
    </submittedName>
</protein>
<dbReference type="SUPFAM" id="SSF53474">
    <property type="entry name" value="alpha/beta-Hydrolases"/>
    <property type="match status" value="1"/>
</dbReference>
<dbReference type="EMBL" id="BAABKD010000007">
    <property type="protein sequence ID" value="GAA5087432.1"/>
    <property type="molecule type" value="Genomic_DNA"/>
</dbReference>
<keyword evidence="4" id="KW-1185">Reference proteome</keyword>
<name>A0ABP9M276_9BURK</name>
<dbReference type="Pfam" id="PF00561">
    <property type="entry name" value="Abhydrolase_1"/>
    <property type="match status" value="1"/>
</dbReference>
<proteinExistence type="inferred from homology"/>
<reference evidence="4" key="1">
    <citation type="journal article" date="2019" name="Int. J. Syst. Evol. Microbiol.">
        <title>The Global Catalogue of Microorganisms (GCM) 10K type strain sequencing project: providing services to taxonomists for standard genome sequencing and annotation.</title>
        <authorList>
            <consortium name="The Broad Institute Genomics Platform"/>
            <consortium name="The Broad Institute Genome Sequencing Center for Infectious Disease"/>
            <person name="Wu L."/>
            <person name="Ma J."/>
        </authorList>
    </citation>
    <scope>NUCLEOTIDE SEQUENCE [LARGE SCALE GENOMIC DNA]</scope>
    <source>
        <strain evidence="4">JCM 18423</strain>
    </source>
</reference>
<evidence type="ECO:0000256" key="1">
    <source>
        <dbReference type="ARBA" id="ARBA00010884"/>
    </source>
</evidence>
<evidence type="ECO:0000313" key="3">
    <source>
        <dbReference type="EMBL" id="GAA5087432.1"/>
    </source>
</evidence>
<dbReference type="InterPro" id="IPR000073">
    <property type="entry name" value="AB_hydrolase_1"/>
</dbReference>
<dbReference type="PIRSF" id="PIRSF005211">
    <property type="entry name" value="Ab_hydro_YheT"/>
    <property type="match status" value="1"/>
</dbReference>
<gene>
    <name evidence="3" type="ORF">GCM10023337_07840</name>
</gene>
<comment type="similarity">
    <text evidence="1">Belongs to the AB hydrolase superfamily. AB hydrolase 4 family.</text>
</comment>